<comment type="caution">
    <text evidence="7">The sequence shown here is derived from an EMBL/GenBank/DDBJ whole genome shotgun (WGS) entry which is preliminary data.</text>
</comment>
<keyword evidence="1" id="KW-0001">2Fe-2S</keyword>
<name>A0A9D7SGL0_9BACT</name>
<feature type="compositionally biased region" description="Basic and acidic residues" evidence="5">
    <location>
        <begin position="25"/>
        <end position="35"/>
    </location>
</feature>
<evidence type="ECO:0000256" key="3">
    <source>
        <dbReference type="ARBA" id="ARBA00023004"/>
    </source>
</evidence>
<dbReference type="Gene3D" id="3.40.5.90">
    <property type="entry name" value="CDGSH iron-sulfur domain, mitoNEET-type"/>
    <property type="match status" value="2"/>
</dbReference>
<evidence type="ECO:0000256" key="2">
    <source>
        <dbReference type="ARBA" id="ARBA00022723"/>
    </source>
</evidence>
<dbReference type="Proteomes" id="UP000886657">
    <property type="component" value="Unassembled WGS sequence"/>
</dbReference>
<dbReference type="PANTHER" id="PTHR46491">
    <property type="entry name" value="CDGSH IRON SULFUR DOMAIN PROTEIN HOMOLOG"/>
    <property type="match status" value="1"/>
</dbReference>
<evidence type="ECO:0000256" key="5">
    <source>
        <dbReference type="SAM" id="MobiDB-lite"/>
    </source>
</evidence>
<organism evidence="7 8">
    <name type="scientific">Candidatus Geothrix skivensis</name>
    <dbReference type="NCBI Taxonomy" id="2954439"/>
    <lineage>
        <taxon>Bacteria</taxon>
        <taxon>Pseudomonadati</taxon>
        <taxon>Acidobacteriota</taxon>
        <taxon>Holophagae</taxon>
        <taxon>Holophagales</taxon>
        <taxon>Holophagaceae</taxon>
        <taxon>Geothrix</taxon>
    </lineage>
</organism>
<feature type="domain" description="Iron-binding zinc finger CDGSH type" evidence="6">
    <location>
        <begin position="73"/>
        <end position="104"/>
    </location>
</feature>
<proteinExistence type="predicted"/>
<dbReference type="InterPro" id="IPR018967">
    <property type="entry name" value="FeS-contain_CDGSH-typ"/>
</dbReference>
<evidence type="ECO:0000256" key="1">
    <source>
        <dbReference type="ARBA" id="ARBA00022714"/>
    </source>
</evidence>
<protein>
    <submittedName>
        <fullName evidence="7">CDGSH iron-sulfur domain-containing protein</fullName>
    </submittedName>
</protein>
<dbReference type="GO" id="GO:0051537">
    <property type="term" value="F:2 iron, 2 sulfur cluster binding"/>
    <property type="evidence" value="ECO:0007669"/>
    <property type="project" value="UniProtKB-KW"/>
</dbReference>
<dbReference type="GO" id="GO:0005737">
    <property type="term" value="C:cytoplasm"/>
    <property type="evidence" value="ECO:0007669"/>
    <property type="project" value="UniProtKB-ARBA"/>
</dbReference>
<dbReference type="PANTHER" id="PTHR46491:SF3">
    <property type="entry name" value="CDGSH IRON-SULFUR DOMAIN-CONTAINING PROTEIN 3, MITOCHONDRIAL"/>
    <property type="match status" value="1"/>
</dbReference>
<keyword evidence="3" id="KW-0408">Iron</keyword>
<dbReference type="EMBL" id="JADKIO010000008">
    <property type="protein sequence ID" value="MBK9797110.1"/>
    <property type="molecule type" value="Genomic_DNA"/>
</dbReference>
<evidence type="ECO:0000256" key="4">
    <source>
        <dbReference type="ARBA" id="ARBA00023014"/>
    </source>
</evidence>
<dbReference type="GO" id="GO:0046872">
    <property type="term" value="F:metal ion binding"/>
    <property type="evidence" value="ECO:0007669"/>
    <property type="project" value="UniProtKB-KW"/>
</dbReference>
<feature type="domain" description="Iron-binding zinc finger CDGSH type" evidence="6">
    <location>
        <begin position="36"/>
        <end position="72"/>
    </location>
</feature>
<dbReference type="InterPro" id="IPR042216">
    <property type="entry name" value="MitoNEET_CISD"/>
</dbReference>
<feature type="region of interest" description="Disordered" evidence="5">
    <location>
        <begin position="1"/>
        <end position="39"/>
    </location>
</feature>
<evidence type="ECO:0000259" key="6">
    <source>
        <dbReference type="SMART" id="SM00704"/>
    </source>
</evidence>
<feature type="compositionally biased region" description="Basic residues" evidence="5">
    <location>
        <begin position="1"/>
        <end position="11"/>
    </location>
</feature>
<accession>A0A9D7SGL0</accession>
<keyword evidence="4" id="KW-0411">Iron-sulfur</keyword>
<dbReference type="Pfam" id="PF09360">
    <property type="entry name" value="zf-CDGSH"/>
    <property type="match status" value="2"/>
</dbReference>
<dbReference type="SMART" id="SM00704">
    <property type="entry name" value="ZnF_CDGSH"/>
    <property type="match status" value="2"/>
</dbReference>
<gene>
    <name evidence="7" type="ORF">IPP58_11545</name>
</gene>
<dbReference type="AlphaFoldDB" id="A0A9D7SGL0"/>
<dbReference type="InterPro" id="IPR052950">
    <property type="entry name" value="CISD"/>
</dbReference>
<sequence length="105" mass="11701">MRPRHPGRGRGHQPEHRSRKVGGPFHERNPSESRRQGPAVLDLQPGTYFWCTCGLSAKQPFCDGAHKVCDLRPLKVEVKEAGKLALCQCKHTKTAPFCDGSHCDL</sequence>
<evidence type="ECO:0000313" key="7">
    <source>
        <dbReference type="EMBL" id="MBK9797110.1"/>
    </source>
</evidence>
<keyword evidence="2" id="KW-0479">Metal-binding</keyword>
<evidence type="ECO:0000313" key="8">
    <source>
        <dbReference type="Proteomes" id="UP000886657"/>
    </source>
</evidence>
<reference evidence="7" key="1">
    <citation type="submission" date="2020-10" db="EMBL/GenBank/DDBJ databases">
        <title>Connecting structure to function with the recovery of over 1000 high-quality activated sludge metagenome-assembled genomes encoding full-length rRNA genes using long-read sequencing.</title>
        <authorList>
            <person name="Singleton C.M."/>
            <person name="Petriglieri F."/>
            <person name="Kristensen J.M."/>
            <person name="Kirkegaard R.H."/>
            <person name="Michaelsen T.Y."/>
            <person name="Andersen M.H."/>
            <person name="Karst S.M."/>
            <person name="Dueholm M.S."/>
            <person name="Nielsen P.H."/>
            <person name="Albertsen M."/>
        </authorList>
    </citation>
    <scope>NUCLEOTIDE SEQUENCE</scope>
    <source>
        <strain evidence="7">Skiv_18-Q3-R9-52_MAXAC.067</strain>
    </source>
</reference>